<evidence type="ECO:0000313" key="1">
    <source>
        <dbReference type="EMBL" id="MBA0126726.1"/>
    </source>
</evidence>
<dbReference type="Proteomes" id="UP000582974">
    <property type="component" value="Unassembled WGS sequence"/>
</dbReference>
<keyword evidence="2" id="KW-1185">Reference proteome</keyword>
<accession>A0A838ABW3</accession>
<sequence>MSAEHEHARPPRTVLENKIRERRQTLEEFADYAEQFAREHGEPGTLSVRHLKRLVAGQGTHGQPLGRPRPATARLLERIFDMSIDKLLSPPTPAQDEHDDERELRRMLHTAARIDGTALDLLREQLNATRRLDRQLGAPIAHDEVLTKTRQVTQLLHHSLTPATRSQLAALLSELCSLAGWQALDMGQMRTAWQHYERGRMAVSETEQPAYRAHTIAGQAFVLIDLGDTTNAATLLATTREHTGRTTSPLMRAWLAAAHGETLAADGQPHASMHAFDQAHALLPRDLGDTEGPYVALDPIHLARWRGNALARTSNLGATDVLSTALRQLDPTFTRAETALHADIATAYTALTDHERAAYHARRAEQLATEIGSTRQQRRISAFGALPA</sequence>
<dbReference type="InterPro" id="IPR011990">
    <property type="entry name" value="TPR-like_helical_dom_sf"/>
</dbReference>
<dbReference type="RefSeq" id="WP_180893577.1">
    <property type="nucleotide sequence ID" value="NZ_JACCKD010000005.1"/>
</dbReference>
<gene>
    <name evidence="1" type="ORF">H0B56_14330</name>
</gene>
<dbReference type="SUPFAM" id="SSF48452">
    <property type="entry name" value="TPR-like"/>
    <property type="match status" value="1"/>
</dbReference>
<dbReference type="EMBL" id="JACCKD010000005">
    <property type="protein sequence ID" value="MBA0126726.1"/>
    <property type="molecule type" value="Genomic_DNA"/>
</dbReference>
<reference evidence="1 2" key="1">
    <citation type="submission" date="2020-07" db="EMBL/GenBank/DDBJ databases">
        <title>Genome of Haloechinothrix sp.</title>
        <authorList>
            <person name="Tang S.-K."/>
            <person name="Yang L."/>
            <person name="Zhu W.-Y."/>
        </authorList>
    </citation>
    <scope>NUCLEOTIDE SEQUENCE [LARGE SCALE GENOMIC DNA]</scope>
    <source>
        <strain evidence="1 2">YIM 98757</strain>
    </source>
</reference>
<protein>
    <submittedName>
        <fullName evidence="1">Uncharacterized protein</fullName>
    </submittedName>
</protein>
<proteinExistence type="predicted"/>
<organism evidence="1 2">
    <name type="scientific">Haloechinothrix aidingensis</name>
    <dbReference type="NCBI Taxonomy" id="2752311"/>
    <lineage>
        <taxon>Bacteria</taxon>
        <taxon>Bacillati</taxon>
        <taxon>Actinomycetota</taxon>
        <taxon>Actinomycetes</taxon>
        <taxon>Pseudonocardiales</taxon>
        <taxon>Pseudonocardiaceae</taxon>
        <taxon>Haloechinothrix</taxon>
    </lineage>
</organism>
<dbReference type="AlphaFoldDB" id="A0A838ABW3"/>
<evidence type="ECO:0000313" key="2">
    <source>
        <dbReference type="Proteomes" id="UP000582974"/>
    </source>
</evidence>
<dbReference type="Gene3D" id="1.25.40.10">
    <property type="entry name" value="Tetratricopeptide repeat domain"/>
    <property type="match status" value="1"/>
</dbReference>
<name>A0A838ABW3_9PSEU</name>
<comment type="caution">
    <text evidence="1">The sequence shown here is derived from an EMBL/GenBank/DDBJ whole genome shotgun (WGS) entry which is preliminary data.</text>
</comment>